<dbReference type="EMBL" id="FOQU01000005">
    <property type="protein sequence ID" value="SFJ11317.1"/>
    <property type="molecule type" value="Genomic_DNA"/>
</dbReference>
<keyword evidence="2" id="KW-1185">Reference proteome</keyword>
<dbReference type="Proteomes" id="UP000199548">
    <property type="component" value="Unassembled WGS sequence"/>
</dbReference>
<dbReference type="RefSeq" id="WP_091014359.1">
    <property type="nucleotide sequence ID" value="NZ_CP041745.1"/>
</dbReference>
<dbReference type="InterPro" id="IPR016084">
    <property type="entry name" value="Haem_Oase-like_multi-hlx"/>
</dbReference>
<sequence>MTTDFDPALLQRCAEGMTDGRLADADMQSLRHWWKPQRERAAELVELFAGLPIEAWSDAILSHRSHRHPWYDWLATKVTLREFATFMLENRYFPSFLLLVERVMQAQVCDVARDALQRNIDDERLPVPHADLMRRLMLALKAKAGDGLVLDSYPSLADRTLILHYGYYCDPWCLVGALFMIETMALHRMQKMNEGLRRLGLNEHELEFVSIHLTCDEHHAREWSECVIQPSVELQPQRRLAIAEGIAVALETMDRYLDDLVTRAASRRAAATTV</sequence>
<dbReference type="SUPFAM" id="SSF48613">
    <property type="entry name" value="Heme oxygenase-like"/>
    <property type="match status" value="1"/>
</dbReference>
<organism evidence="1 2">
    <name type="scientific">Paraburkholderia megapolitana</name>
    <dbReference type="NCBI Taxonomy" id="420953"/>
    <lineage>
        <taxon>Bacteria</taxon>
        <taxon>Pseudomonadati</taxon>
        <taxon>Pseudomonadota</taxon>
        <taxon>Betaproteobacteria</taxon>
        <taxon>Burkholderiales</taxon>
        <taxon>Burkholderiaceae</taxon>
        <taxon>Paraburkholderia</taxon>
    </lineage>
</organism>
<dbReference type="Gene3D" id="1.20.910.10">
    <property type="entry name" value="Heme oxygenase-like"/>
    <property type="match status" value="1"/>
</dbReference>
<accession>A0A1I3NQB1</accession>
<proteinExistence type="predicted"/>
<dbReference type="AlphaFoldDB" id="A0A1I3NQB1"/>
<dbReference type="Pfam" id="PF14518">
    <property type="entry name" value="Haem_oxygenas_2"/>
    <property type="match status" value="1"/>
</dbReference>
<dbReference type="OrthoDB" id="5498026at2"/>
<evidence type="ECO:0000313" key="1">
    <source>
        <dbReference type="EMBL" id="SFJ11317.1"/>
    </source>
</evidence>
<gene>
    <name evidence="1" type="ORF">SAMN05192543_105469</name>
</gene>
<name>A0A1I3NQB1_9BURK</name>
<protein>
    <submittedName>
        <fullName evidence="1">Iron-containing redox enzyme</fullName>
    </submittedName>
</protein>
<evidence type="ECO:0000313" key="2">
    <source>
        <dbReference type="Proteomes" id="UP000199548"/>
    </source>
</evidence>
<reference evidence="1 2" key="1">
    <citation type="submission" date="2016-10" db="EMBL/GenBank/DDBJ databases">
        <authorList>
            <person name="de Groot N.N."/>
        </authorList>
    </citation>
    <scope>NUCLEOTIDE SEQUENCE [LARGE SCALE GENOMIC DNA]</scope>
    <source>
        <strain evidence="1 2">LMG 23650</strain>
    </source>
</reference>
<dbReference type="STRING" id="420953.SAMN05192543_105469"/>